<dbReference type="Gene3D" id="3.60.40.10">
    <property type="entry name" value="PPM-type phosphatase domain"/>
    <property type="match status" value="1"/>
</dbReference>
<feature type="compositionally biased region" description="Polar residues" evidence="1">
    <location>
        <begin position="263"/>
        <end position="282"/>
    </location>
</feature>
<evidence type="ECO:0000313" key="4">
    <source>
        <dbReference type="Proteomes" id="UP000077115"/>
    </source>
</evidence>
<feature type="region of interest" description="Disordered" evidence="1">
    <location>
        <begin position="256"/>
        <end position="282"/>
    </location>
</feature>
<reference evidence="3 4" key="1">
    <citation type="submission" date="2006-10" db="EMBL/GenBank/DDBJ databases">
        <title>The Genome Sequence of Batrachochytrium dendrobatidis JEL423.</title>
        <authorList>
            <consortium name="The Broad Institute Genome Sequencing Platform"/>
            <person name="Birren B."/>
            <person name="Lander E."/>
            <person name="Galagan J."/>
            <person name="Cuomo C."/>
            <person name="Devon K."/>
            <person name="Jaffe D."/>
            <person name="Butler J."/>
            <person name="Alvarez P."/>
            <person name="Gnerre S."/>
            <person name="Grabherr M."/>
            <person name="Kleber M."/>
            <person name="Mauceli E."/>
            <person name="Brockman W."/>
            <person name="Young S."/>
            <person name="LaButti K."/>
            <person name="Sykes S."/>
            <person name="DeCaprio D."/>
            <person name="Crawford M."/>
            <person name="Koehrsen M."/>
            <person name="Engels R."/>
            <person name="Montgomery P."/>
            <person name="Pearson M."/>
            <person name="Howarth C."/>
            <person name="Larson L."/>
            <person name="White J."/>
            <person name="O'Leary S."/>
            <person name="Kodira C."/>
            <person name="Zeng Q."/>
            <person name="Yandava C."/>
            <person name="Alvarado L."/>
            <person name="Longcore J."/>
            <person name="James T."/>
        </authorList>
    </citation>
    <scope>NUCLEOTIDE SEQUENCE [LARGE SCALE GENOMIC DNA]</scope>
    <source>
        <strain evidence="3 4">JEL423</strain>
    </source>
</reference>
<dbReference type="EMBL" id="DS022301">
    <property type="protein sequence ID" value="OAJ38247.1"/>
    <property type="molecule type" value="Genomic_DNA"/>
</dbReference>
<dbReference type="VEuPathDB" id="FungiDB:BDEG_22196"/>
<accession>A0A177WDQ8</accession>
<dbReference type="Proteomes" id="UP000077115">
    <property type="component" value="Unassembled WGS sequence"/>
</dbReference>
<protein>
    <recommendedName>
        <fullName evidence="2">PPM-type phosphatase domain-containing protein</fullName>
    </recommendedName>
</protein>
<reference evidence="3 4" key="2">
    <citation type="submission" date="2016-05" db="EMBL/GenBank/DDBJ databases">
        <title>Lineage-specific infection strategies underlie the spectrum of fungal disease in amphibians.</title>
        <authorList>
            <person name="Cuomo C.A."/>
            <person name="Farrer R.A."/>
            <person name="James T."/>
            <person name="Longcore J."/>
            <person name="Birren B."/>
        </authorList>
    </citation>
    <scope>NUCLEOTIDE SEQUENCE [LARGE SCALE GENOMIC DNA]</scope>
    <source>
        <strain evidence="3 4">JEL423</strain>
    </source>
</reference>
<gene>
    <name evidence="3" type="ORF">BDEG_22196</name>
</gene>
<sequence>MHQLGSSSPVPCELGNAVRTGELQDSHNDIASGSVVEKPAAASETLANEAMLDIATTESIADMIAETSYARVTAATELDSPPGLDSRSEIVFLRSRKSRVVSNVEFLDHDIIMEQDDAEQDDAEHDPEDDIEEEETIYENKKKPDPILINSTGPPSPTLPRIDSKRPLDDDTCADDSHLHVESKKIAALVSEETPFQSETMEIDEKQQDISMPFNLNVNAGLHTDLRPSQETPCSDTTDPSSAHSLAFNISLSSAHSSSSSSTFLPSTTVDSQREQSSQSTIQPLLHHNLTWSVAAQEGYRISNPYTRAQTKLHDHIEDVHFPAMADQPLPFTYDNETGDYPRLARSLMASNGAKVFIIADGHGGAAAPRFFASRLAHDLLLLLDSREWDLSELDHRSSLSSDICAIFKLLDVEYASMKVAEYRAWMDAGMMPHNKPLDDGCTMVVNIVMTEWIVNCNVGDSRTVIGAKFPWLAHGNNSNLEQGKVNPATNENSNGSGTSQWIQLFASDDHNMMHPEKVARIHGNGGKFLDPQGTSFMSVDIQPVSIRGMKPYTELNGSRIFRPLSSSIRAVGCSHRRTLNLTATMGDLLFKIEPAILSSLPDIRFIKLEPGMDYVLVAATDGVWDHMCIQYPPAAQNDKVLDFITKAVQSVATPTPSQPATTNTSNVTTAIHSPSASTTLDNTLTPSVYNIDLEPTELPSLTLSSTTDLGNSFSALPPLMFPASPLPASPAHTLIPHTSTSTEQNAFTTAKSTTSSSDCISELSTLSHTSSMNPLFDAVTYCAQALVRREVDPLLGQYKDHGLFVPMLGRYDDATAMILYFSQQVPNGDILPVR</sequence>
<dbReference type="InterPro" id="IPR036457">
    <property type="entry name" value="PPM-type-like_dom_sf"/>
</dbReference>
<dbReference type="eggNOG" id="ENOG502S8F3">
    <property type="taxonomic scope" value="Eukaryota"/>
</dbReference>
<dbReference type="PANTHER" id="PTHR13832">
    <property type="entry name" value="PROTEIN PHOSPHATASE 2C"/>
    <property type="match status" value="1"/>
</dbReference>
<dbReference type="InterPro" id="IPR015655">
    <property type="entry name" value="PP2C"/>
</dbReference>
<name>A0A177WDQ8_BATDL</name>
<dbReference type="AlphaFoldDB" id="A0A177WDQ8"/>
<dbReference type="SUPFAM" id="SSF81606">
    <property type="entry name" value="PP2C-like"/>
    <property type="match status" value="1"/>
</dbReference>
<dbReference type="SMART" id="SM00332">
    <property type="entry name" value="PP2Cc"/>
    <property type="match status" value="1"/>
</dbReference>
<dbReference type="GO" id="GO:0004722">
    <property type="term" value="F:protein serine/threonine phosphatase activity"/>
    <property type="evidence" value="ECO:0007669"/>
    <property type="project" value="InterPro"/>
</dbReference>
<dbReference type="OrthoDB" id="10025511at2759"/>
<evidence type="ECO:0000256" key="1">
    <source>
        <dbReference type="SAM" id="MobiDB-lite"/>
    </source>
</evidence>
<evidence type="ECO:0000313" key="3">
    <source>
        <dbReference type="EMBL" id="OAJ38247.1"/>
    </source>
</evidence>
<evidence type="ECO:0000259" key="2">
    <source>
        <dbReference type="PROSITE" id="PS51746"/>
    </source>
</evidence>
<feature type="domain" description="PPM-type phosphatase" evidence="2">
    <location>
        <begin position="334"/>
        <end position="822"/>
    </location>
</feature>
<dbReference type="PANTHER" id="PTHR13832:SF668">
    <property type="entry name" value="PROTEIN PHOSPHATASE 2C 39-RELATED"/>
    <property type="match status" value="1"/>
</dbReference>
<feature type="region of interest" description="Disordered" evidence="1">
    <location>
        <begin position="113"/>
        <end position="175"/>
    </location>
</feature>
<feature type="compositionally biased region" description="Basic and acidic residues" evidence="1">
    <location>
        <begin position="162"/>
        <end position="175"/>
    </location>
</feature>
<dbReference type="PROSITE" id="PS51746">
    <property type="entry name" value="PPM_2"/>
    <property type="match status" value="1"/>
</dbReference>
<dbReference type="InterPro" id="IPR001932">
    <property type="entry name" value="PPM-type_phosphatase-like_dom"/>
</dbReference>
<organism evidence="3 4">
    <name type="scientific">Batrachochytrium dendrobatidis (strain JEL423)</name>
    <dbReference type="NCBI Taxonomy" id="403673"/>
    <lineage>
        <taxon>Eukaryota</taxon>
        <taxon>Fungi</taxon>
        <taxon>Fungi incertae sedis</taxon>
        <taxon>Chytridiomycota</taxon>
        <taxon>Chytridiomycota incertae sedis</taxon>
        <taxon>Chytridiomycetes</taxon>
        <taxon>Rhizophydiales</taxon>
        <taxon>Rhizophydiales incertae sedis</taxon>
        <taxon>Batrachochytrium</taxon>
    </lineage>
</organism>
<proteinExistence type="predicted"/>
<feature type="region of interest" description="Disordered" evidence="1">
    <location>
        <begin position="653"/>
        <end position="680"/>
    </location>
</feature>
<feature type="compositionally biased region" description="Acidic residues" evidence="1">
    <location>
        <begin position="113"/>
        <end position="137"/>
    </location>
</feature>